<feature type="transmembrane region" description="Helical" evidence="6">
    <location>
        <begin position="342"/>
        <end position="367"/>
    </location>
</feature>
<dbReference type="GO" id="GO:0016020">
    <property type="term" value="C:membrane"/>
    <property type="evidence" value="ECO:0007669"/>
    <property type="project" value="UniProtKB-SubCell"/>
</dbReference>
<feature type="transmembrane region" description="Helical" evidence="6">
    <location>
        <begin position="108"/>
        <end position="130"/>
    </location>
</feature>
<evidence type="ECO:0000256" key="6">
    <source>
        <dbReference type="SAM" id="Phobius"/>
    </source>
</evidence>
<gene>
    <name evidence="8" type="ORF">OSTQU699_LOCUS8112</name>
</gene>
<evidence type="ECO:0000313" key="8">
    <source>
        <dbReference type="EMBL" id="CAD7702755.1"/>
    </source>
</evidence>
<feature type="transmembrane region" description="Helical" evidence="6">
    <location>
        <begin position="379"/>
        <end position="396"/>
    </location>
</feature>
<proteinExistence type="predicted"/>
<protein>
    <recommendedName>
        <fullName evidence="7">Amino acid transporter transmembrane domain-containing protein</fullName>
    </recommendedName>
</protein>
<dbReference type="PANTHER" id="PTHR16189">
    <property type="entry name" value="TRANSMEMBRANE PROTEIN 104-RELATED"/>
    <property type="match status" value="1"/>
</dbReference>
<dbReference type="InterPro" id="IPR013057">
    <property type="entry name" value="AA_transpt_TM"/>
</dbReference>
<feature type="transmembrane region" description="Helical" evidence="6">
    <location>
        <begin position="567"/>
        <end position="588"/>
    </location>
</feature>
<dbReference type="EMBL" id="CAJHUC010001934">
    <property type="protein sequence ID" value="CAD7702755.1"/>
    <property type="molecule type" value="Genomic_DNA"/>
</dbReference>
<keyword evidence="5 6" id="KW-0472">Membrane</keyword>
<reference evidence="8" key="1">
    <citation type="submission" date="2020-12" db="EMBL/GenBank/DDBJ databases">
        <authorList>
            <person name="Iha C."/>
        </authorList>
    </citation>
    <scope>NUCLEOTIDE SEQUENCE</scope>
</reference>
<dbReference type="Pfam" id="PF01490">
    <property type="entry name" value="Aa_trans"/>
    <property type="match status" value="1"/>
</dbReference>
<feature type="transmembrane region" description="Helical" evidence="6">
    <location>
        <begin position="248"/>
        <end position="272"/>
    </location>
</feature>
<feature type="transmembrane region" description="Helical" evidence="6">
    <location>
        <begin position="56"/>
        <end position="78"/>
    </location>
</feature>
<keyword evidence="3" id="KW-0029">Amino-acid transport</keyword>
<keyword evidence="2 6" id="KW-0812">Transmembrane</keyword>
<evidence type="ECO:0000256" key="3">
    <source>
        <dbReference type="ARBA" id="ARBA00022970"/>
    </source>
</evidence>
<comment type="caution">
    <text evidence="8">The sequence shown here is derived from an EMBL/GenBank/DDBJ whole genome shotgun (WGS) entry which is preliminary data.</text>
</comment>
<evidence type="ECO:0000256" key="4">
    <source>
        <dbReference type="ARBA" id="ARBA00022989"/>
    </source>
</evidence>
<evidence type="ECO:0000259" key="7">
    <source>
        <dbReference type="Pfam" id="PF01490"/>
    </source>
</evidence>
<dbReference type="Proteomes" id="UP000708148">
    <property type="component" value="Unassembled WGS sequence"/>
</dbReference>
<evidence type="ECO:0000256" key="2">
    <source>
        <dbReference type="ARBA" id="ARBA00022692"/>
    </source>
</evidence>
<keyword evidence="9" id="KW-1185">Reference proteome</keyword>
<feature type="transmembrane region" description="Helical" evidence="6">
    <location>
        <begin position="402"/>
        <end position="421"/>
    </location>
</feature>
<keyword evidence="3" id="KW-0813">Transport</keyword>
<keyword evidence="4 6" id="KW-1133">Transmembrane helix</keyword>
<dbReference type="OrthoDB" id="294541at2759"/>
<name>A0A8S1J6D7_9CHLO</name>
<comment type="subcellular location">
    <subcellularLocation>
        <location evidence="1">Membrane</location>
    </subcellularLocation>
</comment>
<sequence length="599" mass="63998">MASSPRDARRGGKPGGGHAAFGTKDISAWGSFVFNFNNATGPALVCLPLCVQQAGWVFPLFLLWFIAACSGVVAMMLCEAMQRIPGNHKLTQRYEYCTMVKHYMGNRWYMFTTVMYNLSLLATNVAAIVITAQVMDNCIFHVCRGTYGLDYGTFPPTFVHAVEKGSGGTAGTVHWSSGGDNVVSLGFLVISALIVPIGAMNLDESMWLQWLSFGSLVLFTSAFIVQFVQDAAANIQDINELAPPVTDLMGQIPVLGVVLFANAYMVTIPSWVNEKAPNVSVTKATWLPAGAAALLSSIFAITGAWAYKLLEFPDGVHGKDRGHPKDGAGDVLNYVLGPGSSWWMFMCGYLWSLTVLVPGIPILAIVVRYNLQSGGASRSFAFILSSVLPVLVTAFLYERGILQGLCQWVAVFLQGLINFVLPPILYRKAIITYGTGHPGERLMRPPPHPHDAVDGEEDAAKDLESEGLLLLHPAGHPPFSNNIDGMGAATATGGDSRHPGHRTGDVDGEAMVGSAPQSLPADGQWDSISAPLLAHTDGLEGDEHRQVEIQAVPSWIGVSKLAFADGLAWMLGGLCTLAVILTLCGAISDADTADKGGFQ</sequence>
<evidence type="ECO:0000256" key="5">
    <source>
        <dbReference type="ARBA" id="ARBA00023136"/>
    </source>
</evidence>
<feature type="transmembrane region" description="Helical" evidence="6">
    <location>
        <begin position="284"/>
        <end position="307"/>
    </location>
</feature>
<feature type="domain" description="Amino acid transporter transmembrane" evidence="7">
    <location>
        <begin position="25"/>
        <end position="307"/>
    </location>
</feature>
<dbReference type="GO" id="GO:0006865">
    <property type="term" value="P:amino acid transport"/>
    <property type="evidence" value="ECO:0007669"/>
    <property type="project" value="UniProtKB-KW"/>
</dbReference>
<feature type="transmembrane region" description="Helical" evidence="6">
    <location>
        <begin position="182"/>
        <end position="200"/>
    </location>
</feature>
<feature type="transmembrane region" description="Helical" evidence="6">
    <location>
        <begin position="207"/>
        <end position="228"/>
    </location>
</feature>
<dbReference type="PANTHER" id="PTHR16189:SF3">
    <property type="entry name" value="AMINO ACID TRANSPORTER TRANSMEMBRANE DOMAIN-CONTAINING PROTEIN"/>
    <property type="match status" value="1"/>
</dbReference>
<dbReference type="AlphaFoldDB" id="A0A8S1J6D7"/>
<accession>A0A8S1J6D7</accession>
<evidence type="ECO:0000313" key="9">
    <source>
        <dbReference type="Proteomes" id="UP000708148"/>
    </source>
</evidence>
<organism evidence="8 9">
    <name type="scientific">Ostreobium quekettii</name>
    <dbReference type="NCBI Taxonomy" id="121088"/>
    <lineage>
        <taxon>Eukaryota</taxon>
        <taxon>Viridiplantae</taxon>
        <taxon>Chlorophyta</taxon>
        <taxon>core chlorophytes</taxon>
        <taxon>Ulvophyceae</taxon>
        <taxon>TCBD clade</taxon>
        <taxon>Bryopsidales</taxon>
        <taxon>Ostreobineae</taxon>
        <taxon>Ostreobiaceae</taxon>
        <taxon>Ostreobium</taxon>
    </lineage>
</organism>
<evidence type="ECO:0000256" key="1">
    <source>
        <dbReference type="ARBA" id="ARBA00004370"/>
    </source>
</evidence>